<proteinExistence type="predicted"/>
<evidence type="ECO:0000256" key="2">
    <source>
        <dbReference type="ARBA" id="ARBA00022528"/>
    </source>
</evidence>
<dbReference type="Gramene" id="KVH91362">
    <property type="protein sequence ID" value="KVH91362"/>
    <property type="gene ID" value="Ccrd_006616"/>
</dbReference>
<reference evidence="8 9" key="1">
    <citation type="journal article" date="2016" name="Sci. Rep.">
        <title>The genome sequence of the outbreeding globe artichoke constructed de novo incorporating a phase-aware low-pass sequencing strategy of F1 progeny.</title>
        <authorList>
            <person name="Scaglione D."/>
            <person name="Reyes-Chin-Wo S."/>
            <person name="Acquadro A."/>
            <person name="Froenicke L."/>
            <person name="Portis E."/>
            <person name="Beitel C."/>
            <person name="Tirone M."/>
            <person name="Mauro R."/>
            <person name="Lo Monaco A."/>
            <person name="Mauromicale G."/>
            <person name="Faccioli P."/>
            <person name="Cattivelli L."/>
            <person name="Rieseberg L."/>
            <person name="Michelmore R."/>
            <person name="Lanteri S."/>
        </authorList>
    </citation>
    <scope>NUCLEOTIDE SEQUENCE [LARGE SCALE GENOMIC DNA]</scope>
    <source>
        <strain evidence="8">2C</strain>
    </source>
</reference>
<keyword evidence="4" id="KW-0677">Repeat</keyword>
<comment type="caution">
    <text evidence="8">The sequence shown here is derived from an EMBL/GenBank/DDBJ whole genome shotgun (WGS) entry which is preliminary data.</text>
</comment>
<keyword evidence="9" id="KW-1185">Reference proteome</keyword>
<feature type="repeat" description="PPR" evidence="6">
    <location>
        <begin position="423"/>
        <end position="457"/>
    </location>
</feature>
<keyword evidence="2" id="KW-0150">Chloroplast</keyword>
<evidence type="ECO:0008006" key="10">
    <source>
        <dbReference type="Google" id="ProtNLM"/>
    </source>
</evidence>
<dbReference type="InterPro" id="IPR011990">
    <property type="entry name" value="TPR-like_helical_dom_sf"/>
</dbReference>
<dbReference type="FunFam" id="1.25.40.10:FF:000496">
    <property type="entry name" value="Pentatricopeptide repeat-containing protein chloroplastic"/>
    <property type="match status" value="1"/>
</dbReference>
<dbReference type="GO" id="GO:0003729">
    <property type="term" value="F:mRNA binding"/>
    <property type="evidence" value="ECO:0007669"/>
    <property type="project" value="EnsemblPlants"/>
</dbReference>
<dbReference type="PROSITE" id="PS51375">
    <property type="entry name" value="PPR"/>
    <property type="match status" value="4"/>
</dbReference>
<dbReference type="OMA" id="CCIADML"/>
<dbReference type="InterPro" id="IPR046960">
    <property type="entry name" value="PPR_At4g14850-like_plant"/>
</dbReference>
<dbReference type="InterPro" id="IPR002885">
    <property type="entry name" value="PPR_rpt"/>
</dbReference>
<evidence type="ECO:0000313" key="9">
    <source>
        <dbReference type="Proteomes" id="UP000243975"/>
    </source>
</evidence>
<dbReference type="InterPro" id="IPR046848">
    <property type="entry name" value="E_motif"/>
</dbReference>
<dbReference type="AlphaFoldDB" id="A0A118JU92"/>
<feature type="compositionally biased region" description="Polar residues" evidence="7">
    <location>
        <begin position="59"/>
        <end position="74"/>
    </location>
</feature>
<dbReference type="FunFam" id="1.25.40.10:FF:000573">
    <property type="entry name" value="Pentatricopeptide repeat-containing protein mitochondrial"/>
    <property type="match status" value="1"/>
</dbReference>
<dbReference type="Proteomes" id="UP000243975">
    <property type="component" value="Unassembled WGS sequence"/>
</dbReference>
<feature type="repeat" description="PPR" evidence="6">
    <location>
        <begin position="525"/>
        <end position="559"/>
    </location>
</feature>
<dbReference type="PANTHER" id="PTHR47926:SF452">
    <property type="entry name" value="PENTATRICOPEPTIDE REPEAT-CONTAINING PROTEIN"/>
    <property type="match status" value="1"/>
</dbReference>
<sequence length="895" mass="100858">MEKLTKSIQKCPQIQMSYAYAMYSISLNYDSMTVSASTRIRLPMSSSLPFSLNSSSTPTRQSLHASSLQPPSHTHWTKDQLHPHPKPRTIRYRLSQLCREGQPHLARQLFDEIPQPTTVVWNSIIIGFICNNMPHEAILLYSQMKSNSFLCDSYTYSSTLKACAETRSLRIGKAVHCHILRSHLYPSRIVCNSLLNMYASCLHEDVKRVFESMPKRNVISWNILISWYVRVGMFAEAVRHFVKMMKSGLKPTIVSFVNVFPAVAGIGDSKTADVVYGLLVKLGDEFSRDMFATSSAISMFAELGSLESARKIFDNSLERNIEVWNTMIGGYVQNNLPVEALDLFNQALQASDDVAVDDVTLISASTAASQLQHLDLAKQLHAYIIKSLPVLRTIVMNALIVMYSRCNSIQESSKIFNSMNERDFVSWNTMISSFVQNGMNDESLMLVHDMQKQGFLIDDVTISALLSAASNLRNQEIGEQTHGYLLRHDIQFEGMESYLIDMYAKSGLIRVAQNLFERSCLHGRDQATWNAMIGGNCQNGLIEQAFGVFRQMLVHNVPPNTVTIASILPGCSLVGNARLGKQVHAFSIRRVLDHNVFVHSALVDMYSKLGIIAFAENVFSLSPEKNAVTYTNMIMGYGQHGMGKKSLDLFNSMRESGIQPDSVTIVAVLCACSYAGLVDEGLQLFESMEVKYKIVPSLEHYCCVVDMLGRVGRVSEAYEFVKGLGEKGNVLRIWGSLLGSCRIHGEFQLGKVVAEKLLEMGVGNKSAGYHVLLSNIYAEEGNWESVDRLRKEMYEKGMVKETGCSWIDNTGRIDYFKSRDRNHTNGDEIYQMLDTRLLSQLRYAWFQLSRSGWCLSHKSVRTWVILQLVDDRDRSSLLKHPPDEAYILFRRKDAI</sequence>
<dbReference type="EMBL" id="LEKV01005043">
    <property type="protein sequence ID" value="KVH91362.1"/>
    <property type="molecule type" value="Genomic_DNA"/>
</dbReference>
<keyword evidence="5" id="KW-0809">Transit peptide</keyword>
<name>A0A118JU92_CYNCS</name>
<evidence type="ECO:0000256" key="3">
    <source>
        <dbReference type="ARBA" id="ARBA00022640"/>
    </source>
</evidence>
<protein>
    <recommendedName>
        <fullName evidence="10">Pentatricopeptide repeat-containing protein</fullName>
    </recommendedName>
</protein>
<evidence type="ECO:0000256" key="7">
    <source>
        <dbReference type="SAM" id="MobiDB-lite"/>
    </source>
</evidence>
<comment type="subcellular location">
    <subcellularLocation>
        <location evidence="1">Plastid</location>
        <location evidence="1">Chloroplast</location>
    </subcellularLocation>
</comment>
<feature type="repeat" description="PPR" evidence="6">
    <location>
        <begin position="626"/>
        <end position="660"/>
    </location>
</feature>
<dbReference type="STRING" id="59895.A0A118JU92"/>
<dbReference type="GO" id="GO:0009507">
    <property type="term" value="C:chloroplast"/>
    <property type="evidence" value="ECO:0007669"/>
    <property type="project" value="UniProtKB-SubCell"/>
</dbReference>
<gene>
    <name evidence="8" type="ORF">Ccrd_006616</name>
</gene>
<organism evidence="8 9">
    <name type="scientific">Cynara cardunculus var. scolymus</name>
    <name type="common">Globe artichoke</name>
    <name type="synonym">Cynara scolymus</name>
    <dbReference type="NCBI Taxonomy" id="59895"/>
    <lineage>
        <taxon>Eukaryota</taxon>
        <taxon>Viridiplantae</taxon>
        <taxon>Streptophyta</taxon>
        <taxon>Embryophyta</taxon>
        <taxon>Tracheophyta</taxon>
        <taxon>Spermatophyta</taxon>
        <taxon>Magnoliopsida</taxon>
        <taxon>eudicotyledons</taxon>
        <taxon>Gunneridae</taxon>
        <taxon>Pentapetalae</taxon>
        <taxon>asterids</taxon>
        <taxon>campanulids</taxon>
        <taxon>Asterales</taxon>
        <taxon>Asteraceae</taxon>
        <taxon>Carduoideae</taxon>
        <taxon>Cardueae</taxon>
        <taxon>Carduinae</taxon>
        <taxon>Cynara</taxon>
    </lineage>
</organism>
<dbReference type="Pfam" id="PF01535">
    <property type="entry name" value="PPR"/>
    <property type="match status" value="1"/>
</dbReference>
<dbReference type="FunFam" id="1.25.40.10:FF:000645">
    <property type="entry name" value="Pentatricopeptide repeat-containing protein chloroplastic"/>
    <property type="match status" value="1"/>
</dbReference>
<evidence type="ECO:0000256" key="5">
    <source>
        <dbReference type="ARBA" id="ARBA00022946"/>
    </source>
</evidence>
<dbReference type="FunFam" id="1.25.40.10:FF:000344">
    <property type="entry name" value="Pentatricopeptide repeat-containing protein"/>
    <property type="match status" value="1"/>
</dbReference>
<dbReference type="GO" id="GO:0005739">
    <property type="term" value="C:mitochondrion"/>
    <property type="evidence" value="ECO:0007669"/>
    <property type="project" value="GOC"/>
</dbReference>
<evidence type="ECO:0000313" key="8">
    <source>
        <dbReference type="EMBL" id="KVH91362.1"/>
    </source>
</evidence>
<dbReference type="Gene3D" id="1.25.40.10">
    <property type="entry name" value="Tetratricopeptide repeat domain"/>
    <property type="match status" value="7"/>
</dbReference>
<dbReference type="Pfam" id="PF20431">
    <property type="entry name" value="E_motif"/>
    <property type="match status" value="1"/>
</dbReference>
<feature type="region of interest" description="Disordered" evidence="7">
    <location>
        <begin position="50"/>
        <end position="85"/>
    </location>
</feature>
<dbReference type="PANTHER" id="PTHR47926">
    <property type="entry name" value="PENTATRICOPEPTIDE REPEAT-CONTAINING PROTEIN"/>
    <property type="match status" value="1"/>
</dbReference>
<evidence type="ECO:0000256" key="1">
    <source>
        <dbReference type="ARBA" id="ARBA00004229"/>
    </source>
</evidence>
<dbReference type="GO" id="GO:1900865">
    <property type="term" value="P:chloroplast RNA modification"/>
    <property type="evidence" value="ECO:0007669"/>
    <property type="project" value="EnsemblPlants"/>
</dbReference>
<feature type="repeat" description="PPR" evidence="6">
    <location>
        <begin position="217"/>
        <end position="251"/>
    </location>
</feature>
<evidence type="ECO:0000256" key="4">
    <source>
        <dbReference type="ARBA" id="ARBA00022737"/>
    </source>
</evidence>
<dbReference type="GO" id="GO:0080156">
    <property type="term" value="P:mitochondrial mRNA modification"/>
    <property type="evidence" value="ECO:0007669"/>
    <property type="project" value="EnsemblPlants"/>
</dbReference>
<keyword evidence="3" id="KW-0934">Plastid</keyword>
<dbReference type="NCBIfam" id="TIGR00756">
    <property type="entry name" value="PPR"/>
    <property type="match status" value="7"/>
</dbReference>
<dbReference type="Pfam" id="PF13041">
    <property type="entry name" value="PPR_2"/>
    <property type="match status" value="5"/>
</dbReference>
<accession>A0A118JU92</accession>
<evidence type="ECO:0000256" key="6">
    <source>
        <dbReference type="PROSITE-ProRule" id="PRU00708"/>
    </source>
</evidence>